<dbReference type="GO" id="GO:0005737">
    <property type="term" value="C:cytoplasm"/>
    <property type="evidence" value="ECO:0007669"/>
    <property type="project" value="UniProtKB-SubCell"/>
</dbReference>
<comment type="caution">
    <text evidence="10">The sequence shown here is derived from an EMBL/GenBank/DDBJ whole genome shotgun (WGS) entry which is preliminary data.</text>
</comment>
<feature type="domain" description="Exonuclease VII large subunit C-terminal" evidence="8">
    <location>
        <begin position="149"/>
        <end position="347"/>
    </location>
</feature>
<dbReference type="Pfam" id="PF02601">
    <property type="entry name" value="Exonuc_VII_L"/>
    <property type="match status" value="1"/>
</dbReference>
<dbReference type="GO" id="GO:0006308">
    <property type="term" value="P:DNA catabolic process"/>
    <property type="evidence" value="ECO:0007669"/>
    <property type="project" value="UniProtKB-UniRule"/>
</dbReference>
<comment type="subunit">
    <text evidence="5">Heterooligomer composed of large and small subunits.</text>
</comment>
<keyword evidence="1 5" id="KW-0963">Cytoplasm</keyword>
<evidence type="ECO:0000259" key="8">
    <source>
        <dbReference type="Pfam" id="PF02601"/>
    </source>
</evidence>
<name>A0A6N9H7B1_9MICO</name>
<proteinExistence type="inferred from homology"/>
<keyword evidence="3 5" id="KW-0378">Hydrolase</keyword>
<accession>A0A6N9H7B1</accession>
<feature type="domain" description="OB-fold nucleic acid binding" evidence="9">
    <location>
        <begin position="37"/>
        <end position="126"/>
    </location>
</feature>
<dbReference type="GO" id="GO:0008855">
    <property type="term" value="F:exodeoxyribonuclease VII activity"/>
    <property type="evidence" value="ECO:0007669"/>
    <property type="project" value="UniProtKB-UniRule"/>
</dbReference>
<dbReference type="HAMAP" id="MF_00378">
    <property type="entry name" value="Exonuc_7_L"/>
    <property type="match status" value="1"/>
</dbReference>
<comment type="similarity">
    <text evidence="5 6">Belongs to the XseA family.</text>
</comment>
<gene>
    <name evidence="5" type="primary">xseA</name>
    <name evidence="10" type="ORF">GSY69_06645</name>
</gene>
<keyword evidence="4 5" id="KW-0269">Exonuclease</keyword>
<comment type="subcellular location">
    <subcellularLocation>
        <location evidence="5 6">Cytoplasm</location>
    </subcellularLocation>
</comment>
<evidence type="ECO:0000256" key="1">
    <source>
        <dbReference type="ARBA" id="ARBA00022490"/>
    </source>
</evidence>
<evidence type="ECO:0000256" key="7">
    <source>
        <dbReference type="SAM" id="MobiDB-lite"/>
    </source>
</evidence>
<feature type="region of interest" description="Disordered" evidence="7">
    <location>
        <begin position="1"/>
        <end position="30"/>
    </location>
</feature>
<dbReference type="NCBIfam" id="TIGR00237">
    <property type="entry name" value="xseA"/>
    <property type="match status" value="1"/>
</dbReference>
<comment type="catalytic activity">
    <reaction evidence="5 6">
        <text>Exonucleolytic cleavage in either 5'- to 3'- or 3'- to 5'-direction to yield nucleoside 5'-phosphates.</text>
        <dbReference type="EC" id="3.1.11.6"/>
    </reaction>
</comment>
<dbReference type="AlphaFoldDB" id="A0A6N9H7B1"/>
<dbReference type="PANTHER" id="PTHR30008">
    <property type="entry name" value="EXODEOXYRIBONUCLEASE 7 LARGE SUBUNIT"/>
    <property type="match status" value="1"/>
</dbReference>
<evidence type="ECO:0000313" key="10">
    <source>
        <dbReference type="EMBL" id="MYM19656.1"/>
    </source>
</evidence>
<comment type="function">
    <text evidence="5">Bidirectionally degrades single-stranded DNA into large acid-insoluble oligonucleotides, which are then degraded further into small acid-soluble oligonucleotides.</text>
</comment>
<evidence type="ECO:0000256" key="5">
    <source>
        <dbReference type="HAMAP-Rule" id="MF_00378"/>
    </source>
</evidence>
<dbReference type="InterPro" id="IPR025824">
    <property type="entry name" value="OB-fold_nuc-bd_dom"/>
</dbReference>
<dbReference type="GO" id="GO:0009318">
    <property type="term" value="C:exodeoxyribonuclease VII complex"/>
    <property type="evidence" value="ECO:0007669"/>
    <property type="project" value="UniProtKB-UniRule"/>
</dbReference>
<dbReference type="RefSeq" id="WP_160953086.1">
    <property type="nucleotide sequence ID" value="NZ_WWEQ01000021.1"/>
</dbReference>
<evidence type="ECO:0000259" key="9">
    <source>
        <dbReference type="Pfam" id="PF13742"/>
    </source>
</evidence>
<reference evidence="10 11" key="1">
    <citation type="submission" date="2020-01" db="EMBL/GenBank/DDBJ databases">
        <authorList>
            <person name="Deng T."/>
        </authorList>
    </citation>
    <scope>NUCLEOTIDE SEQUENCE [LARGE SCALE GENOMIC DNA]</scope>
    <source>
        <strain evidence="10 11">5221</strain>
    </source>
</reference>
<sequence length="471" mass="49437">MAQRISGTPGTLGAAPPEALPATAGETSPEQPWPLALLSANIKRYIDRMSAVWIEGQVIEFNRRGKVSYLTLRDLNEEMSLPVQVFANVLDRMPAVPEPGAHVVVNVKADFWTKAGRLSMRANDIRAVGLGELLARLERLRAQLGAEGLFDPAAKRALPFLPSRIGLITGRDSDAEKDVVRNARLRWPAVDFEIREVAVQGNGAVGQVMGALAELDADAGVDVIIIARGGGSLEDLLPFSNEALIRAVAAAQTPVVSAIGHEADRPLLDDVADLRASTPTDAAKRVVPDVAEEQLGILQARAQLDGALDRLLAREAAELAALRSRPVLAEPLSMITGREAEVAALRERALRAQTTGLAQEASAIEHLRAQVRALSPLKTLERGYAVVQDEAGAAIRAAAEVSAGQPLQVTVAHGAFRVAVTGDAADADTAHAGASRASAAHARTADGGAADTGADDSPTADSPTAPAREED</sequence>
<keyword evidence="2 5" id="KW-0540">Nuclease</keyword>
<evidence type="ECO:0000256" key="3">
    <source>
        <dbReference type="ARBA" id="ARBA00022801"/>
    </source>
</evidence>
<dbReference type="EMBL" id="WWEQ01000021">
    <property type="protein sequence ID" value="MYM19656.1"/>
    <property type="molecule type" value="Genomic_DNA"/>
</dbReference>
<evidence type="ECO:0000256" key="2">
    <source>
        <dbReference type="ARBA" id="ARBA00022722"/>
    </source>
</evidence>
<dbReference type="Pfam" id="PF13742">
    <property type="entry name" value="tRNA_anti_2"/>
    <property type="match status" value="1"/>
</dbReference>
<dbReference type="CDD" id="cd04489">
    <property type="entry name" value="ExoVII_LU_OBF"/>
    <property type="match status" value="1"/>
</dbReference>
<keyword evidence="11" id="KW-1185">Reference proteome</keyword>
<dbReference type="InterPro" id="IPR003753">
    <property type="entry name" value="Exonuc_VII_L"/>
</dbReference>
<dbReference type="PANTHER" id="PTHR30008:SF0">
    <property type="entry name" value="EXODEOXYRIBONUCLEASE 7 LARGE SUBUNIT"/>
    <property type="match status" value="1"/>
</dbReference>
<feature type="compositionally biased region" description="Low complexity" evidence="7">
    <location>
        <begin position="435"/>
        <end position="462"/>
    </location>
</feature>
<dbReference type="Proteomes" id="UP000469215">
    <property type="component" value="Unassembled WGS sequence"/>
</dbReference>
<evidence type="ECO:0000256" key="4">
    <source>
        <dbReference type="ARBA" id="ARBA00022839"/>
    </source>
</evidence>
<dbReference type="EC" id="3.1.11.6" evidence="5"/>
<feature type="region of interest" description="Disordered" evidence="7">
    <location>
        <begin position="435"/>
        <end position="471"/>
    </location>
</feature>
<evidence type="ECO:0000256" key="6">
    <source>
        <dbReference type="RuleBase" id="RU004355"/>
    </source>
</evidence>
<dbReference type="InterPro" id="IPR020579">
    <property type="entry name" value="Exonuc_VII_lsu_C"/>
</dbReference>
<evidence type="ECO:0000313" key="11">
    <source>
        <dbReference type="Proteomes" id="UP000469215"/>
    </source>
</evidence>
<protein>
    <recommendedName>
        <fullName evidence="5">Exodeoxyribonuclease 7 large subunit</fullName>
        <ecNumber evidence="5">3.1.11.6</ecNumber>
    </recommendedName>
    <alternativeName>
        <fullName evidence="5">Exodeoxyribonuclease VII large subunit</fullName>
        <shortName evidence="5">Exonuclease VII large subunit</shortName>
    </alternativeName>
</protein>
<organism evidence="10 11">
    <name type="scientific">Brevibacterium rongguiense</name>
    <dbReference type="NCBI Taxonomy" id="2695267"/>
    <lineage>
        <taxon>Bacteria</taxon>
        <taxon>Bacillati</taxon>
        <taxon>Actinomycetota</taxon>
        <taxon>Actinomycetes</taxon>
        <taxon>Micrococcales</taxon>
        <taxon>Brevibacteriaceae</taxon>
        <taxon>Brevibacterium</taxon>
    </lineage>
</organism>
<dbReference type="GO" id="GO:0003676">
    <property type="term" value="F:nucleic acid binding"/>
    <property type="evidence" value="ECO:0007669"/>
    <property type="project" value="InterPro"/>
</dbReference>